<evidence type="ECO:0000313" key="2">
    <source>
        <dbReference type="EMBL" id="EKF31008.1"/>
    </source>
</evidence>
<name>K2M7J0_TRYCR</name>
<sequence length="237" mass="26692">MSLVRRTKDPTSHLLKTLPVYMDHAFQCGPLPNALTFKLRLQLSSQPPPSSSAPFEELTLTHGHVPPRRLSPDVKLSPPFPIFFGHNSIVFSCQWRKVTKSLATAQNNNNNNPEENGVSSVSKVKCRVVYSAHDVSLPQEHKSGLISTHEGGGEKEKKRKNKCTLPINIPNVVPSLWVPFPQICVCVLSELHAYEKGTRCKGPQPTNRLFPVRVERKEEKRKKGHNTHTRKTFLKPE</sequence>
<feature type="region of interest" description="Disordered" evidence="1">
    <location>
        <begin position="217"/>
        <end position="237"/>
    </location>
</feature>
<dbReference type="Proteomes" id="UP000007350">
    <property type="component" value="Unassembled WGS sequence"/>
</dbReference>
<dbReference type="AlphaFoldDB" id="K2M7J0"/>
<gene>
    <name evidence="2" type="ORF">MOQ_005163</name>
</gene>
<dbReference type="EMBL" id="AHKC01011150">
    <property type="protein sequence ID" value="EKF31008.1"/>
    <property type="molecule type" value="Genomic_DNA"/>
</dbReference>
<proteinExistence type="predicted"/>
<protein>
    <submittedName>
        <fullName evidence="2">Uncharacterized protein</fullName>
    </submittedName>
</protein>
<reference evidence="2 3" key="1">
    <citation type="journal article" date="2012" name="BMC Genomics">
        <title>Comparative genomic analysis of human infective Trypanosoma cruzi lineages with the bat-restricted subspecies T. cruzi marinkellei.</title>
        <authorList>
            <person name="Franzen O."/>
            <person name="Talavera-Lopez C."/>
            <person name="Ochaya S."/>
            <person name="Butler C.E."/>
            <person name="Messenger L.A."/>
            <person name="Lewis M.D."/>
            <person name="Llewellyn M.S."/>
            <person name="Marinkelle C.J."/>
            <person name="Tyler K.M."/>
            <person name="Miles M.A."/>
            <person name="Andersson B."/>
        </authorList>
    </citation>
    <scope>NUCLEOTIDE SEQUENCE [LARGE SCALE GENOMIC DNA]</scope>
    <source>
        <strain evidence="2 3">B7</strain>
    </source>
</reference>
<evidence type="ECO:0000313" key="3">
    <source>
        <dbReference type="Proteomes" id="UP000007350"/>
    </source>
</evidence>
<evidence type="ECO:0000256" key="1">
    <source>
        <dbReference type="SAM" id="MobiDB-lite"/>
    </source>
</evidence>
<organism evidence="2 3">
    <name type="scientific">Trypanosoma cruzi marinkellei</name>
    <dbReference type="NCBI Taxonomy" id="85056"/>
    <lineage>
        <taxon>Eukaryota</taxon>
        <taxon>Discoba</taxon>
        <taxon>Euglenozoa</taxon>
        <taxon>Kinetoplastea</taxon>
        <taxon>Metakinetoplastina</taxon>
        <taxon>Trypanosomatida</taxon>
        <taxon>Trypanosomatidae</taxon>
        <taxon>Trypanosoma</taxon>
        <taxon>Schizotrypanum</taxon>
    </lineage>
</organism>
<keyword evidence="3" id="KW-1185">Reference proteome</keyword>
<accession>K2M7J0</accession>
<comment type="caution">
    <text evidence="2">The sequence shown here is derived from an EMBL/GenBank/DDBJ whole genome shotgun (WGS) entry which is preliminary data.</text>
</comment>
<feature type="compositionally biased region" description="Basic residues" evidence="1">
    <location>
        <begin position="219"/>
        <end position="237"/>
    </location>
</feature>